<dbReference type="Gene3D" id="2.60.120.260">
    <property type="entry name" value="Galactose-binding domain-like"/>
    <property type="match status" value="1"/>
</dbReference>
<evidence type="ECO:0000259" key="10">
    <source>
        <dbReference type="Pfam" id="PF00703"/>
    </source>
</evidence>
<dbReference type="Pfam" id="PF22666">
    <property type="entry name" value="Glyco_hydro_2_N2"/>
    <property type="match status" value="1"/>
</dbReference>
<feature type="signal peptide" evidence="9">
    <location>
        <begin position="1"/>
        <end position="20"/>
    </location>
</feature>
<name>A0A4Y1VLK3_BACUN</name>
<dbReference type="SUPFAM" id="SSF49303">
    <property type="entry name" value="beta-Galactosidase/glucuronidase domain"/>
    <property type="match status" value="2"/>
</dbReference>
<feature type="domain" description="Glycoside hydrolase family 2 immunoglobulin-like beta-sandwich" evidence="10">
    <location>
        <begin position="223"/>
        <end position="335"/>
    </location>
</feature>
<keyword evidence="4" id="KW-0378">Hydrolase</keyword>
<keyword evidence="5" id="KW-0326">Glycosidase</keyword>
<evidence type="ECO:0000256" key="6">
    <source>
        <dbReference type="ARBA" id="ARBA00038429"/>
    </source>
</evidence>
<keyword evidence="9" id="KW-0732">Signal</keyword>
<geneLocation type="plasmid" evidence="14">
    <name>pbun1 dna</name>
</geneLocation>
<dbReference type="SUPFAM" id="SSF49785">
    <property type="entry name" value="Galactose-binding domain-like"/>
    <property type="match status" value="1"/>
</dbReference>
<dbReference type="EMBL" id="AP019725">
    <property type="protein sequence ID" value="BBK89465.1"/>
    <property type="molecule type" value="Genomic_DNA"/>
</dbReference>
<evidence type="ECO:0000256" key="1">
    <source>
        <dbReference type="ARBA" id="ARBA00000829"/>
    </source>
</evidence>
<dbReference type="EC" id="3.2.1.25" evidence="3"/>
<dbReference type="Pfam" id="PF17786">
    <property type="entry name" value="Mannosidase_ig"/>
    <property type="match status" value="1"/>
</dbReference>
<dbReference type="Proteomes" id="UP000320533">
    <property type="component" value="Plasmid pBUN1"/>
</dbReference>
<evidence type="ECO:0000313" key="14">
    <source>
        <dbReference type="Proteomes" id="UP000320533"/>
    </source>
</evidence>
<feature type="domain" description="Mannosidase Ig/CBM-like" evidence="11">
    <location>
        <begin position="697"/>
        <end position="779"/>
    </location>
</feature>
<evidence type="ECO:0000256" key="2">
    <source>
        <dbReference type="ARBA" id="ARBA00004740"/>
    </source>
</evidence>
<dbReference type="SUPFAM" id="SSF51445">
    <property type="entry name" value="(Trans)glycosidases"/>
    <property type="match status" value="1"/>
</dbReference>
<dbReference type="InterPro" id="IPR054593">
    <property type="entry name" value="Beta-mannosidase-like_N2"/>
</dbReference>
<feature type="domain" description="Beta-mannosidase-like galactose-binding" evidence="12">
    <location>
        <begin position="66"/>
        <end position="188"/>
    </location>
</feature>
<dbReference type="InterPro" id="IPR008979">
    <property type="entry name" value="Galactose-bd-like_sf"/>
</dbReference>
<dbReference type="InterPro" id="IPR050887">
    <property type="entry name" value="Beta-mannosidase_GH2"/>
</dbReference>
<gene>
    <name evidence="13" type="ORF">Bun01g_38350</name>
</gene>
<evidence type="ECO:0000256" key="9">
    <source>
        <dbReference type="SAM" id="SignalP"/>
    </source>
</evidence>
<dbReference type="InterPro" id="IPR017853">
    <property type="entry name" value="GH"/>
</dbReference>
<dbReference type="Gene3D" id="3.20.20.80">
    <property type="entry name" value="Glycosidases"/>
    <property type="match status" value="1"/>
</dbReference>
<comment type="catalytic activity">
    <reaction evidence="1">
        <text>Hydrolysis of terminal, non-reducing beta-D-mannose residues in beta-D-mannosides.</text>
        <dbReference type="EC" id="3.2.1.25"/>
    </reaction>
</comment>
<proteinExistence type="inferred from homology"/>
<dbReference type="InterPro" id="IPR013783">
    <property type="entry name" value="Ig-like_fold"/>
</dbReference>
<evidence type="ECO:0000259" key="12">
    <source>
        <dbReference type="Pfam" id="PF22666"/>
    </source>
</evidence>
<evidence type="ECO:0000256" key="8">
    <source>
        <dbReference type="ARBA" id="ARBA00041614"/>
    </source>
</evidence>
<protein>
    <recommendedName>
        <fullName evidence="7">Beta-mannosidase B</fullName>
        <ecNumber evidence="3">3.2.1.25</ecNumber>
    </recommendedName>
    <alternativeName>
        <fullName evidence="8">Mannanase B</fullName>
    </alternativeName>
</protein>
<dbReference type="KEGG" id="bun:Bun01g_38350"/>
<evidence type="ECO:0000256" key="5">
    <source>
        <dbReference type="ARBA" id="ARBA00023295"/>
    </source>
</evidence>
<evidence type="ECO:0000313" key="13">
    <source>
        <dbReference type="EMBL" id="BBK89465.1"/>
    </source>
</evidence>
<evidence type="ECO:0000256" key="4">
    <source>
        <dbReference type="ARBA" id="ARBA00022801"/>
    </source>
</evidence>
<dbReference type="PANTHER" id="PTHR43730:SF1">
    <property type="entry name" value="BETA-MANNOSIDASE"/>
    <property type="match status" value="1"/>
</dbReference>
<dbReference type="GO" id="GO:0006516">
    <property type="term" value="P:glycoprotein catabolic process"/>
    <property type="evidence" value="ECO:0007669"/>
    <property type="project" value="TreeGrafter"/>
</dbReference>
<evidence type="ECO:0000256" key="7">
    <source>
        <dbReference type="ARBA" id="ARBA00041069"/>
    </source>
</evidence>
<accession>A0A4Y1VLK3</accession>
<feature type="chain" id="PRO_5021333492" description="Beta-mannosidase B" evidence="9">
    <location>
        <begin position="21"/>
        <end position="841"/>
    </location>
</feature>
<evidence type="ECO:0000256" key="3">
    <source>
        <dbReference type="ARBA" id="ARBA00012754"/>
    </source>
</evidence>
<dbReference type="InterPro" id="IPR036156">
    <property type="entry name" value="Beta-gal/glucu_dom_sf"/>
</dbReference>
<comment type="similarity">
    <text evidence="6">Belongs to the glycosyl hydrolase 2 family. Beta-mannosidase B subfamily.</text>
</comment>
<dbReference type="GO" id="GO:0005975">
    <property type="term" value="P:carbohydrate metabolic process"/>
    <property type="evidence" value="ECO:0007669"/>
    <property type="project" value="InterPro"/>
</dbReference>
<dbReference type="InterPro" id="IPR006102">
    <property type="entry name" value="Ig-like_GH2"/>
</dbReference>
<dbReference type="Gene3D" id="2.60.40.10">
    <property type="entry name" value="Immunoglobulins"/>
    <property type="match status" value="2"/>
</dbReference>
<dbReference type="Pfam" id="PF00703">
    <property type="entry name" value="Glyco_hydro_2"/>
    <property type="match status" value="1"/>
</dbReference>
<organism evidence="13 14">
    <name type="scientific">Bacteroides uniformis</name>
    <dbReference type="NCBI Taxonomy" id="820"/>
    <lineage>
        <taxon>Bacteria</taxon>
        <taxon>Pseudomonadati</taxon>
        <taxon>Bacteroidota</taxon>
        <taxon>Bacteroidia</taxon>
        <taxon>Bacteroidales</taxon>
        <taxon>Bacteroidaceae</taxon>
        <taxon>Bacteroides</taxon>
    </lineage>
</organism>
<reference evidence="13 14" key="1">
    <citation type="submission" date="2019-06" db="EMBL/GenBank/DDBJ databases">
        <title>Complete genome sequence of Bacteroides uniformis NBRC 113350.</title>
        <authorList>
            <person name="Miura T."/>
            <person name="Furukawa M."/>
            <person name="Shimamura M."/>
            <person name="Ohyama Y."/>
            <person name="Yamazoe A."/>
            <person name="Kawasaki H."/>
        </authorList>
    </citation>
    <scope>NUCLEOTIDE SEQUENCE [LARGE SCALE GENOMIC DNA]</scope>
    <source>
        <strain evidence="13 14">NBRC 113350</strain>
        <plasmid evidence="14">pbun1 dna</plasmid>
    </source>
</reference>
<keyword evidence="13" id="KW-0614">Plasmid</keyword>
<sequence length="841" mass="97154">MKRNILSALLIMLGIAYSNAQPGFESFSMNNQLVKDLSGYNWKMKMMRPGEGEKQGIHKIFPEDIETLVWNPAKVPGDVYTDLWKAGAIDDPYFGRNSVKAQWVQHYEWWYAAQFYVTEDVKNKYIRLEFDGVDYSCDVWLNGHYLGRHDGAFEKFNFEVTDYLRIGKDARRGANMLTVKLNPPTHINTELGGLKTPWFGDYWRDLIPFGIWRPVRLVTSGKVRIDDVYARTRINKNSSADVDMEIMLENTSSEPMSMDITASVQGYNFESKPILVKFKQTVPPGKHMYKKNFHVGKPELWWPWDMGKQNLYIARVSAQNGSVRHDYKEVKFGIREVTSAWNPGFKKGVDVSFPRTTVINGKPVFIRSACWGGTPNIFVGRTAPGTYEKLLVLAKEANLNNIRIFGWHNPEIPEFYEICDSLGLTVWQDMLPLGSGNIPMEKSYVEKVLQVAKSVAIERRNHPSLIMMEGGEEYFLRTRDVKFANDFLLQLGDTLQHYLPLPYVPDSPLTCAASQEAGYKPKEATHALAYFYSMGRWLMEDWYRKQDYPIVPEFAITSVPNVESLKKFIPEAEMWPPGLSWGHHWADLDKLKMQNFDTFGEERSNGTLQEFVDATQDAQGVIFQNGVEFFRRQKPRLSGIALCHWITYWPDMKWGIVDAYQQPKRSYDFVKRAYQPLLVCLDFTRRRWHNDESFKGAIWIVNDLYKEYKNSNVTIRIKDDVGNVLKEADYKVSKIGENCAFKLTDISYNVLSTVKKMFHVELTLTDKGGKEISTNKYFFLIGDQAEATKQFNEMNKKMSKSLHKYTNGNYYRYYPAMIQTDGQNYNSEIEVPVAKGFGKAK</sequence>
<dbReference type="GO" id="GO:0004567">
    <property type="term" value="F:beta-mannosidase activity"/>
    <property type="evidence" value="ECO:0007669"/>
    <property type="project" value="UniProtKB-EC"/>
</dbReference>
<dbReference type="InterPro" id="IPR041447">
    <property type="entry name" value="Mannosidase_ig"/>
</dbReference>
<dbReference type="PANTHER" id="PTHR43730">
    <property type="entry name" value="BETA-MANNOSIDASE"/>
    <property type="match status" value="1"/>
</dbReference>
<evidence type="ECO:0000259" key="11">
    <source>
        <dbReference type="Pfam" id="PF17786"/>
    </source>
</evidence>
<dbReference type="AlphaFoldDB" id="A0A4Y1VLK3"/>
<comment type="pathway">
    <text evidence="2">Glycan metabolism; N-glycan degradation.</text>
</comment>